<dbReference type="PANTHER" id="PTHR35896:SF3">
    <property type="entry name" value="MAJOR FACILITATOR SUPERFAMILY TRANSPORTER"/>
    <property type="match status" value="1"/>
</dbReference>
<protein>
    <submittedName>
        <fullName evidence="2">Uncharacterized protein</fullName>
    </submittedName>
</protein>
<evidence type="ECO:0000313" key="2">
    <source>
        <dbReference type="EMBL" id="EAT77769.1"/>
    </source>
</evidence>
<dbReference type="InParanoid" id="Q0U064"/>
<dbReference type="PANTHER" id="PTHR35896">
    <property type="entry name" value="IG-LIKE DOMAIN-CONTAINING PROTEIN"/>
    <property type="match status" value="1"/>
</dbReference>
<evidence type="ECO:0000313" key="3">
    <source>
        <dbReference type="Proteomes" id="UP000001055"/>
    </source>
</evidence>
<dbReference type="EMBL" id="CH445358">
    <property type="protein sequence ID" value="EAT77769.1"/>
    <property type="molecule type" value="Genomic_DNA"/>
</dbReference>
<keyword evidence="1" id="KW-1133">Transmembrane helix</keyword>
<reference evidence="3" key="1">
    <citation type="journal article" date="2007" name="Plant Cell">
        <title>Dothideomycete-plant interactions illuminated by genome sequencing and EST analysis of the wheat pathogen Stagonospora nodorum.</title>
        <authorList>
            <person name="Hane J.K."/>
            <person name="Lowe R.G."/>
            <person name="Solomon P.S."/>
            <person name="Tan K.C."/>
            <person name="Schoch C.L."/>
            <person name="Spatafora J.W."/>
            <person name="Crous P.W."/>
            <person name="Kodira C."/>
            <person name="Birren B.W."/>
            <person name="Galagan J.E."/>
            <person name="Torriani S.F."/>
            <person name="McDonald B.A."/>
            <person name="Oliver R.P."/>
        </authorList>
    </citation>
    <scope>NUCLEOTIDE SEQUENCE [LARGE SCALE GENOMIC DNA]</scope>
    <source>
        <strain evidence="3">SN15 / ATCC MYA-4574 / FGSC 10173</strain>
    </source>
</reference>
<evidence type="ECO:0000256" key="1">
    <source>
        <dbReference type="SAM" id="Phobius"/>
    </source>
</evidence>
<feature type="transmembrane region" description="Helical" evidence="1">
    <location>
        <begin position="70"/>
        <end position="92"/>
    </location>
</feature>
<gene>
    <name evidence="2" type="ORF">SNOG_14917</name>
</gene>
<dbReference type="AlphaFoldDB" id="Q0U064"/>
<dbReference type="STRING" id="321614.Q0U064"/>
<dbReference type="RefSeq" id="XP_001805087.1">
    <property type="nucleotide sequence ID" value="XM_001805035.1"/>
</dbReference>
<dbReference type="Proteomes" id="UP000001055">
    <property type="component" value="Unassembled WGS sequence"/>
</dbReference>
<organism evidence="2 3">
    <name type="scientific">Phaeosphaeria nodorum (strain SN15 / ATCC MYA-4574 / FGSC 10173)</name>
    <name type="common">Glume blotch fungus</name>
    <name type="synonym">Parastagonospora nodorum</name>
    <dbReference type="NCBI Taxonomy" id="321614"/>
    <lineage>
        <taxon>Eukaryota</taxon>
        <taxon>Fungi</taxon>
        <taxon>Dikarya</taxon>
        <taxon>Ascomycota</taxon>
        <taxon>Pezizomycotina</taxon>
        <taxon>Dothideomycetes</taxon>
        <taxon>Pleosporomycetidae</taxon>
        <taxon>Pleosporales</taxon>
        <taxon>Pleosporineae</taxon>
        <taxon>Phaeosphaeriaceae</taxon>
        <taxon>Parastagonospora</taxon>
    </lineage>
</organism>
<accession>Q0U064</accession>
<dbReference type="GeneID" id="5982014"/>
<dbReference type="KEGG" id="pno:SNOG_14917"/>
<keyword evidence="1" id="KW-0812">Transmembrane</keyword>
<sequence length="252" mass="28840">MSPNSYERLSERFDESTETLSFGCRSTSLSPPYPTRQRTPWANRFKNRWNICTTQIHIDYVVKAVVSRPWIPYLLVIVASVMAGGGAGYIAAERRQLFANRNYSSLGYCGLTSKDNQGNGCVYDFIIGSWIDSTCHDSKLYAKYVERLRQLNLIYHIDFDGTTEISLDVALRGDHPVIYTTGGHHHLHCSYYWEKQWIAWKYGGTAWDSDTLSDEHTNHCITINGQPRVDELRNGTVIKVSAPEKRIECMTR</sequence>
<proteinExistence type="predicted"/>
<dbReference type="OMA" id="NRLAYMV"/>
<dbReference type="InterPro" id="IPR053008">
    <property type="entry name" value="Phomopsin_biosynth_assoc"/>
</dbReference>
<name>Q0U064_PHANO</name>
<keyword evidence="1" id="KW-0472">Membrane</keyword>